<dbReference type="AlphaFoldDB" id="A0A1R3KF77"/>
<gene>
    <name evidence="1" type="ORF">COLO4_08606</name>
</gene>
<evidence type="ECO:0000313" key="1">
    <source>
        <dbReference type="EMBL" id="OMP05725.1"/>
    </source>
</evidence>
<protein>
    <submittedName>
        <fullName evidence="1">Uncharacterized protein</fullName>
    </submittedName>
</protein>
<name>A0A1R3KF77_9ROSI</name>
<organism evidence="1 2">
    <name type="scientific">Corchorus olitorius</name>
    <dbReference type="NCBI Taxonomy" id="93759"/>
    <lineage>
        <taxon>Eukaryota</taxon>
        <taxon>Viridiplantae</taxon>
        <taxon>Streptophyta</taxon>
        <taxon>Embryophyta</taxon>
        <taxon>Tracheophyta</taxon>
        <taxon>Spermatophyta</taxon>
        <taxon>Magnoliopsida</taxon>
        <taxon>eudicotyledons</taxon>
        <taxon>Gunneridae</taxon>
        <taxon>Pentapetalae</taxon>
        <taxon>rosids</taxon>
        <taxon>malvids</taxon>
        <taxon>Malvales</taxon>
        <taxon>Malvaceae</taxon>
        <taxon>Grewioideae</taxon>
        <taxon>Apeibeae</taxon>
        <taxon>Corchorus</taxon>
    </lineage>
</organism>
<sequence length="36" mass="4346">MEMQQRGLFGFHFSNLIQRGREDFKRGQREFDGAQQ</sequence>
<accession>A0A1R3KF77</accession>
<proteinExistence type="predicted"/>
<keyword evidence="2" id="KW-1185">Reference proteome</keyword>
<comment type="caution">
    <text evidence="1">The sequence shown here is derived from an EMBL/GenBank/DDBJ whole genome shotgun (WGS) entry which is preliminary data.</text>
</comment>
<evidence type="ECO:0000313" key="2">
    <source>
        <dbReference type="Proteomes" id="UP000187203"/>
    </source>
</evidence>
<reference evidence="2" key="1">
    <citation type="submission" date="2013-09" db="EMBL/GenBank/DDBJ databases">
        <title>Corchorus olitorius genome sequencing.</title>
        <authorList>
            <person name="Alam M."/>
            <person name="Haque M.S."/>
            <person name="Islam M.S."/>
            <person name="Emdad E.M."/>
            <person name="Islam M.M."/>
            <person name="Ahmed B."/>
            <person name="Halim A."/>
            <person name="Hossen Q.M.M."/>
            <person name="Hossain M.Z."/>
            <person name="Ahmed R."/>
            <person name="Khan M.M."/>
            <person name="Islam R."/>
            <person name="Rashid M.M."/>
            <person name="Khan S.A."/>
            <person name="Rahman M.S."/>
            <person name="Alam M."/>
            <person name="Yahiya A.S."/>
            <person name="Khan M.S."/>
            <person name="Azam M.S."/>
            <person name="Haque T."/>
            <person name="Lashkar M.Z.H."/>
            <person name="Akhand A.I."/>
            <person name="Morshed G."/>
            <person name="Roy S."/>
            <person name="Uddin K.S."/>
            <person name="Rabeya T."/>
            <person name="Hossain A.S."/>
            <person name="Chowdhury A."/>
            <person name="Snigdha A.R."/>
            <person name="Mortoza M.S."/>
            <person name="Matin S.A."/>
            <person name="Hoque S.M.E."/>
            <person name="Islam M.K."/>
            <person name="Roy D.K."/>
            <person name="Haider R."/>
            <person name="Moosa M.M."/>
            <person name="Elias S.M."/>
            <person name="Hasan A.M."/>
            <person name="Jahan S."/>
            <person name="Shafiuddin M."/>
            <person name="Mahmood N."/>
            <person name="Shommy N.S."/>
        </authorList>
    </citation>
    <scope>NUCLEOTIDE SEQUENCE [LARGE SCALE GENOMIC DNA]</scope>
    <source>
        <strain evidence="2">cv. O-4</strain>
    </source>
</reference>
<dbReference type="Proteomes" id="UP000187203">
    <property type="component" value="Unassembled WGS sequence"/>
</dbReference>
<dbReference type="EMBL" id="AWUE01013887">
    <property type="protein sequence ID" value="OMP05725.1"/>
    <property type="molecule type" value="Genomic_DNA"/>
</dbReference>